<proteinExistence type="predicted"/>
<dbReference type="AlphaFoldDB" id="Q39M96"/>
<sequence>MHYPRARYSFAAAIPHHGIAHQSMSHWYRMHRDRTSACDSHDPDRFKEPIPAAPGLVCGHPPEQTFSRAEKYFSGADGIYINTFQSKLRFHR</sequence>
<dbReference type="EMBL" id="CP000150">
    <property type="protein sequence ID" value="ABB06420.1"/>
    <property type="molecule type" value="Genomic_DNA"/>
</dbReference>
<evidence type="ECO:0000313" key="1">
    <source>
        <dbReference type="EMBL" id="ABB06420.1"/>
    </source>
</evidence>
<dbReference type="HOGENOM" id="CLU_2407621_0_0_4"/>
<dbReference type="KEGG" id="bur:Bcep18194_C7376"/>
<accession>Q39M96</accession>
<protein>
    <submittedName>
        <fullName evidence="1">Uncharacterized protein</fullName>
    </submittedName>
</protein>
<reference evidence="1" key="1">
    <citation type="submission" date="2009-01" db="EMBL/GenBank/DDBJ databases">
        <title>Complete sequence of chromosome 3 of Burkholderia sp. 383.</title>
        <authorList>
            <consortium name="US DOE Joint Genome Institute"/>
            <person name="Copeland A."/>
            <person name="Lucas S."/>
            <person name="Lapidus A."/>
            <person name="Barry K."/>
            <person name="Detter J.C."/>
            <person name="Glavina T."/>
            <person name="Hammon N."/>
            <person name="Israni S."/>
            <person name="Pitluck S."/>
            <person name="Chain P."/>
            <person name="Malfatti S."/>
            <person name="Shin M."/>
            <person name="Vergez L."/>
            <person name="Schmutz J."/>
            <person name="Larimer F."/>
            <person name="Land M."/>
            <person name="Kyrpides N."/>
            <person name="Lykidis A."/>
            <person name="Richardson P."/>
        </authorList>
    </citation>
    <scope>NUCLEOTIDE SEQUENCE</scope>
    <source>
        <strain evidence="1">383</strain>
    </source>
</reference>
<dbReference type="PATRIC" id="fig|482957.22.peg.7967"/>
<dbReference type="Proteomes" id="UP000002705">
    <property type="component" value="Chromosome 3"/>
</dbReference>
<evidence type="ECO:0000313" key="2">
    <source>
        <dbReference type="Proteomes" id="UP000002705"/>
    </source>
</evidence>
<name>Q39M96_BURL3</name>
<organism evidence="1 2">
    <name type="scientific">Burkholderia lata (strain ATCC 17760 / DSM 23089 / LMG 22485 / NCIMB 9086 / R18194 / 383)</name>
    <dbReference type="NCBI Taxonomy" id="482957"/>
    <lineage>
        <taxon>Bacteria</taxon>
        <taxon>Pseudomonadati</taxon>
        <taxon>Pseudomonadota</taxon>
        <taxon>Betaproteobacteria</taxon>
        <taxon>Burkholderiales</taxon>
        <taxon>Burkholderiaceae</taxon>
        <taxon>Burkholderia</taxon>
        <taxon>Burkholderia cepacia complex</taxon>
    </lineage>
</organism>
<gene>
    <name evidence="1" type="ordered locus">Bcep18194_C7376</name>
</gene>
<keyword evidence="2" id="KW-1185">Reference proteome</keyword>